<dbReference type="Pfam" id="PF02801">
    <property type="entry name" value="Ketoacyl-synt_C"/>
    <property type="match status" value="1"/>
</dbReference>
<organism evidence="3">
    <name type="scientific">freshwater metagenome</name>
    <dbReference type="NCBI Taxonomy" id="449393"/>
    <lineage>
        <taxon>unclassified sequences</taxon>
        <taxon>metagenomes</taxon>
        <taxon>ecological metagenomes</taxon>
    </lineage>
</organism>
<dbReference type="AlphaFoldDB" id="A0A6J6KVG1"/>
<dbReference type="PROSITE" id="PS52004">
    <property type="entry name" value="KS3_2"/>
    <property type="match status" value="1"/>
</dbReference>
<reference evidence="3" key="1">
    <citation type="submission" date="2020-05" db="EMBL/GenBank/DDBJ databases">
        <authorList>
            <person name="Chiriac C."/>
            <person name="Salcher M."/>
            <person name="Ghai R."/>
            <person name="Kavagutti S V."/>
        </authorList>
    </citation>
    <scope>NUCLEOTIDE SEQUENCE</scope>
</reference>
<dbReference type="InterPro" id="IPR000794">
    <property type="entry name" value="Beta-ketoacyl_synthase"/>
</dbReference>
<name>A0A6J6KVG1_9ZZZZ</name>
<dbReference type="InterPro" id="IPR014031">
    <property type="entry name" value="Ketoacyl_synth_C"/>
</dbReference>
<sequence length="130" mass="12906">MRTAIADAGLVPSDVTYVNAHGTSTPLNDAAEAAAIAEVFGDTPPAVTSFKGVTGHALGGAGSLEAVGIVLGMQKGAIPPTAGYENVDPEMAPIDIVVGEAREWTPAPVLSNSFGFGGHNGCIVIGPPPA</sequence>
<dbReference type="PANTHER" id="PTHR11712">
    <property type="entry name" value="POLYKETIDE SYNTHASE-RELATED"/>
    <property type="match status" value="1"/>
</dbReference>
<dbReference type="Gene3D" id="3.40.47.10">
    <property type="match status" value="1"/>
</dbReference>
<dbReference type="GO" id="GO:0006633">
    <property type="term" value="P:fatty acid biosynthetic process"/>
    <property type="evidence" value="ECO:0007669"/>
    <property type="project" value="TreeGrafter"/>
</dbReference>
<accession>A0A6J6KVG1</accession>
<keyword evidence="1" id="KW-0808">Transferase</keyword>
<evidence type="ECO:0000313" key="3">
    <source>
        <dbReference type="EMBL" id="CAB4653346.1"/>
    </source>
</evidence>
<feature type="domain" description="Ketosynthase family 3 (KS3)" evidence="2">
    <location>
        <begin position="1"/>
        <end position="127"/>
    </location>
</feature>
<protein>
    <submittedName>
        <fullName evidence="3">Unannotated protein</fullName>
    </submittedName>
</protein>
<dbReference type="InterPro" id="IPR020841">
    <property type="entry name" value="PKS_Beta-ketoAc_synthase_dom"/>
</dbReference>
<gene>
    <name evidence="3" type="ORF">UFOPK2143_01415</name>
</gene>
<dbReference type="SUPFAM" id="SSF53901">
    <property type="entry name" value="Thiolase-like"/>
    <property type="match status" value="1"/>
</dbReference>
<evidence type="ECO:0000259" key="2">
    <source>
        <dbReference type="PROSITE" id="PS52004"/>
    </source>
</evidence>
<evidence type="ECO:0000256" key="1">
    <source>
        <dbReference type="ARBA" id="ARBA00022679"/>
    </source>
</evidence>
<dbReference type="PANTHER" id="PTHR11712:SF347">
    <property type="entry name" value="BETA KETOACYL-ACYL CARRIER PROTEIN SYNTHASE"/>
    <property type="match status" value="1"/>
</dbReference>
<proteinExistence type="predicted"/>
<dbReference type="GO" id="GO:0004315">
    <property type="term" value="F:3-oxoacyl-[acyl-carrier-protein] synthase activity"/>
    <property type="evidence" value="ECO:0007669"/>
    <property type="project" value="TreeGrafter"/>
</dbReference>
<dbReference type="InterPro" id="IPR016039">
    <property type="entry name" value="Thiolase-like"/>
</dbReference>
<dbReference type="EMBL" id="CAEZVV010000113">
    <property type="protein sequence ID" value="CAB4653346.1"/>
    <property type="molecule type" value="Genomic_DNA"/>
</dbReference>